<dbReference type="PANTHER" id="PTHR33215:SF13">
    <property type="entry name" value="PROTEIN DISTAL ANTENNA"/>
    <property type="match status" value="1"/>
</dbReference>
<name>A0A1W1UJZ8_9PAST</name>
<gene>
    <name evidence="2" type="ORF">SAMN05660772_01852</name>
</gene>
<dbReference type="GO" id="GO:0006313">
    <property type="term" value="P:DNA transposition"/>
    <property type="evidence" value="ECO:0007669"/>
    <property type="project" value="InterPro"/>
</dbReference>
<reference evidence="3" key="1">
    <citation type="submission" date="2017-04" db="EMBL/GenBank/DDBJ databases">
        <authorList>
            <person name="Varghese N."/>
            <person name="Submissions S."/>
        </authorList>
    </citation>
    <scope>NUCLEOTIDE SEQUENCE [LARGE SCALE GENOMIC DNA]</scope>
    <source>
        <strain evidence="3">DSM 23072</strain>
    </source>
</reference>
<proteinExistence type="inferred from homology"/>
<dbReference type="InterPro" id="IPR051839">
    <property type="entry name" value="RD_transcriptional_regulator"/>
</dbReference>
<accession>A0A1W1UJZ8</accession>
<evidence type="ECO:0000256" key="1">
    <source>
        <dbReference type="ARBA" id="ARBA00009964"/>
    </source>
</evidence>
<protein>
    <submittedName>
        <fullName evidence="2">Transposase and inactivated derivatives</fullName>
    </submittedName>
</protein>
<evidence type="ECO:0000313" key="3">
    <source>
        <dbReference type="Proteomes" id="UP000192408"/>
    </source>
</evidence>
<dbReference type="InterPro" id="IPR009057">
    <property type="entry name" value="Homeodomain-like_sf"/>
</dbReference>
<organism evidence="2 3">
    <name type="scientific">Pasteurella testudinis DSM 23072</name>
    <dbReference type="NCBI Taxonomy" id="1122938"/>
    <lineage>
        <taxon>Bacteria</taxon>
        <taxon>Pseudomonadati</taxon>
        <taxon>Pseudomonadota</taxon>
        <taxon>Gammaproteobacteria</taxon>
        <taxon>Pasteurellales</taxon>
        <taxon>Pasteurellaceae</taxon>
        <taxon>Pasteurella</taxon>
    </lineage>
</organism>
<dbReference type="AlphaFoldDB" id="A0A1W1UJZ8"/>
<dbReference type="GO" id="GO:0003677">
    <property type="term" value="F:DNA binding"/>
    <property type="evidence" value="ECO:0007669"/>
    <property type="project" value="InterPro"/>
</dbReference>
<dbReference type="SUPFAM" id="SSF46689">
    <property type="entry name" value="Homeodomain-like"/>
    <property type="match status" value="1"/>
</dbReference>
<dbReference type="STRING" id="1122938.SAMN05660772_01852"/>
<sequence>MSRYTKYTHEFRVNAVNRANETSVADAAKELGMKPRTLYKWVDLVRNGQPLWDPSKTNPKIHHTPEFKAYAVQYALDVGSVAHVSRVLNLSPDTLRGGIKAGESTHTPSNADTCSVKNELQQIINRLQHLLEAFTHD</sequence>
<dbReference type="InterPro" id="IPR002514">
    <property type="entry name" value="Transposase_8"/>
</dbReference>
<evidence type="ECO:0000313" key="2">
    <source>
        <dbReference type="EMBL" id="SMB81438.1"/>
    </source>
</evidence>
<dbReference type="RefSeq" id="WP_159460715.1">
    <property type="nucleotide sequence ID" value="NZ_FWWV01000006.1"/>
</dbReference>
<dbReference type="Pfam" id="PF01527">
    <property type="entry name" value="HTH_Tnp_1"/>
    <property type="match status" value="1"/>
</dbReference>
<dbReference type="GO" id="GO:0004803">
    <property type="term" value="F:transposase activity"/>
    <property type="evidence" value="ECO:0007669"/>
    <property type="project" value="InterPro"/>
</dbReference>
<dbReference type="EMBL" id="FWWV01000006">
    <property type="protein sequence ID" value="SMB81438.1"/>
    <property type="molecule type" value="Genomic_DNA"/>
</dbReference>
<comment type="similarity">
    <text evidence="1">Belongs to the transposase 8 family.</text>
</comment>
<dbReference type="Proteomes" id="UP000192408">
    <property type="component" value="Unassembled WGS sequence"/>
</dbReference>
<dbReference type="PANTHER" id="PTHR33215">
    <property type="entry name" value="PROTEIN DISTAL ANTENNA"/>
    <property type="match status" value="1"/>
</dbReference>
<keyword evidence="3" id="KW-1185">Reference proteome</keyword>